<organism evidence="4 5">
    <name type="scientific">Sediminibacterium goheungense</name>
    <dbReference type="NCBI Taxonomy" id="1086393"/>
    <lineage>
        <taxon>Bacteria</taxon>
        <taxon>Pseudomonadati</taxon>
        <taxon>Bacteroidota</taxon>
        <taxon>Chitinophagia</taxon>
        <taxon>Chitinophagales</taxon>
        <taxon>Chitinophagaceae</taxon>
        <taxon>Sediminibacterium</taxon>
    </lineage>
</organism>
<keyword evidence="2" id="KW-0472">Membrane</keyword>
<dbReference type="AlphaFoldDB" id="A0A4R6J1F9"/>
<dbReference type="GO" id="GO:0004175">
    <property type="term" value="F:endopeptidase activity"/>
    <property type="evidence" value="ECO:0007669"/>
    <property type="project" value="UniProtKB-ARBA"/>
</dbReference>
<gene>
    <name evidence="4" type="ORF">BC659_1163</name>
</gene>
<name>A0A4R6J1F9_9BACT</name>
<sequence length="309" mass="34684">MNQKAQISIPVQFLLLLGLVGIGMVFGSLLMAALGSSLLDVPLLKVPEAMNKVENANVSRLLNTLATFFAFFTPALIFAKIVNHKPFAYLGFNLKMKGQQLGLVVLITFAGMILSGALGMLNQHIPLSEEWLRKAKELEETYKNAMLNMAYMKNTSDLILAVLVMGLAPAIFEEVLFRGAFQRVFIQWTKNPWLGILATSVLFSAIHFSFFGFLPRIALGMILGLIFYYTNNLWLSILQHFLNNAFIVVQLYIVQLQGKSIEKAMDETMPMWWGLIGIVLLVLLFRQLYKQSETTGKVESVTDEITVHE</sequence>
<protein>
    <recommendedName>
        <fullName evidence="3">CAAX prenyl protease 2/Lysostaphin resistance protein A-like domain-containing protein</fullName>
    </recommendedName>
</protein>
<keyword evidence="2" id="KW-0812">Transmembrane</keyword>
<accession>A0A4R6J1F9</accession>
<reference evidence="4 5" key="1">
    <citation type="submission" date="2019-03" db="EMBL/GenBank/DDBJ databases">
        <title>Genomic Encyclopedia of Archaeal and Bacterial Type Strains, Phase II (KMG-II): from individual species to whole genera.</title>
        <authorList>
            <person name="Goeker M."/>
        </authorList>
    </citation>
    <scope>NUCLEOTIDE SEQUENCE [LARGE SCALE GENOMIC DNA]</scope>
    <source>
        <strain evidence="4 5">DSM 28323</strain>
    </source>
</reference>
<evidence type="ECO:0000259" key="3">
    <source>
        <dbReference type="Pfam" id="PF02517"/>
    </source>
</evidence>
<feature type="transmembrane region" description="Helical" evidence="2">
    <location>
        <begin position="217"/>
        <end position="234"/>
    </location>
</feature>
<feature type="transmembrane region" description="Helical" evidence="2">
    <location>
        <begin position="158"/>
        <end position="181"/>
    </location>
</feature>
<dbReference type="RefSeq" id="WP_133473687.1">
    <property type="nucleotide sequence ID" value="NZ_SNWP01000010.1"/>
</dbReference>
<feature type="transmembrane region" description="Helical" evidence="2">
    <location>
        <begin position="100"/>
        <end position="121"/>
    </location>
</feature>
<dbReference type="Pfam" id="PF02517">
    <property type="entry name" value="Rce1-like"/>
    <property type="match status" value="1"/>
</dbReference>
<evidence type="ECO:0000256" key="1">
    <source>
        <dbReference type="SAM" id="Coils"/>
    </source>
</evidence>
<proteinExistence type="predicted"/>
<dbReference type="Proteomes" id="UP000295741">
    <property type="component" value="Unassembled WGS sequence"/>
</dbReference>
<dbReference type="InterPro" id="IPR003675">
    <property type="entry name" value="Rce1/LyrA-like_dom"/>
</dbReference>
<keyword evidence="1" id="KW-0175">Coiled coil</keyword>
<dbReference type="PANTHER" id="PTHR43592">
    <property type="entry name" value="CAAX AMINO TERMINAL PROTEASE"/>
    <property type="match status" value="1"/>
</dbReference>
<feature type="transmembrane region" description="Helical" evidence="2">
    <location>
        <begin position="58"/>
        <end position="79"/>
    </location>
</feature>
<comment type="caution">
    <text evidence="4">The sequence shown here is derived from an EMBL/GenBank/DDBJ whole genome shotgun (WGS) entry which is preliminary data.</text>
</comment>
<dbReference type="GO" id="GO:0080120">
    <property type="term" value="P:CAAX-box protein maturation"/>
    <property type="evidence" value="ECO:0007669"/>
    <property type="project" value="UniProtKB-ARBA"/>
</dbReference>
<feature type="domain" description="CAAX prenyl protease 2/Lysostaphin resistance protein A-like" evidence="3">
    <location>
        <begin position="157"/>
        <end position="246"/>
    </location>
</feature>
<feature type="transmembrane region" description="Helical" evidence="2">
    <location>
        <begin position="193"/>
        <end position="211"/>
    </location>
</feature>
<keyword evidence="2" id="KW-1133">Transmembrane helix</keyword>
<evidence type="ECO:0000313" key="5">
    <source>
        <dbReference type="Proteomes" id="UP000295741"/>
    </source>
</evidence>
<feature type="transmembrane region" description="Helical" evidence="2">
    <location>
        <begin position="241"/>
        <end position="258"/>
    </location>
</feature>
<feature type="transmembrane region" description="Helical" evidence="2">
    <location>
        <begin position="12"/>
        <end position="38"/>
    </location>
</feature>
<dbReference type="PANTHER" id="PTHR43592:SF15">
    <property type="entry name" value="CAAX AMINO TERMINAL PROTEASE FAMILY PROTEIN"/>
    <property type="match status" value="1"/>
</dbReference>
<feature type="coiled-coil region" evidence="1">
    <location>
        <begin position="128"/>
        <end position="155"/>
    </location>
</feature>
<keyword evidence="5" id="KW-1185">Reference proteome</keyword>
<dbReference type="EMBL" id="SNWP01000010">
    <property type="protein sequence ID" value="TDO29080.1"/>
    <property type="molecule type" value="Genomic_DNA"/>
</dbReference>
<evidence type="ECO:0000313" key="4">
    <source>
        <dbReference type="EMBL" id="TDO29080.1"/>
    </source>
</evidence>
<evidence type="ECO:0000256" key="2">
    <source>
        <dbReference type="SAM" id="Phobius"/>
    </source>
</evidence>
<feature type="transmembrane region" description="Helical" evidence="2">
    <location>
        <begin position="270"/>
        <end position="289"/>
    </location>
</feature>
<dbReference type="OrthoDB" id="1523022at2"/>